<feature type="region of interest" description="Disordered" evidence="1">
    <location>
        <begin position="25"/>
        <end position="74"/>
    </location>
</feature>
<dbReference type="AlphaFoldDB" id="A0AAE0C7J6"/>
<dbReference type="Proteomes" id="UP001190700">
    <property type="component" value="Unassembled WGS sequence"/>
</dbReference>
<protein>
    <submittedName>
        <fullName evidence="2">Uncharacterized protein</fullName>
    </submittedName>
</protein>
<name>A0AAE0C7J6_9CHLO</name>
<feature type="region of interest" description="Disordered" evidence="1">
    <location>
        <begin position="182"/>
        <end position="218"/>
    </location>
</feature>
<evidence type="ECO:0000313" key="2">
    <source>
        <dbReference type="EMBL" id="KAK3249329.1"/>
    </source>
</evidence>
<keyword evidence="3" id="KW-1185">Reference proteome</keyword>
<comment type="caution">
    <text evidence="2">The sequence shown here is derived from an EMBL/GenBank/DDBJ whole genome shotgun (WGS) entry which is preliminary data.</text>
</comment>
<sequence length="274" mass="27866">MVGSPREERTLTPAAPAATFRDYLREFHGHGGNAQAAPCPGPEPLADPTSADPPAGVTSVVGGAHAGRPSADSLAGVTSVAGGVHAKHPNALPPTGVTSVAGGLRVDRPNAGLSVVVAGVAPAMEATAGSGGGHLSVQLPDKGVIAVDLMAEGMEETHTEQPGVAAQTMVVPADAEVQVGQPGGRGGAGANSGEVTLQQTTSKGNVARERETVSSRQPARLRWQSLETVVVLGFGEGPPSDHTPRTNSSALNPTVDVRRVSCRERRLVTLAEWY</sequence>
<organism evidence="2 3">
    <name type="scientific">Cymbomonas tetramitiformis</name>
    <dbReference type="NCBI Taxonomy" id="36881"/>
    <lineage>
        <taxon>Eukaryota</taxon>
        <taxon>Viridiplantae</taxon>
        <taxon>Chlorophyta</taxon>
        <taxon>Pyramimonadophyceae</taxon>
        <taxon>Pyramimonadales</taxon>
        <taxon>Pyramimonadaceae</taxon>
        <taxon>Cymbomonas</taxon>
    </lineage>
</organism>
<evidence type="ECO:0000256" key="1">
    <source>
        <dbReference type="SAM" id="MobiDB-lite"/>
    </source>
</evidence>
<proteinExistence type="predicted"/>
<dbReference type="EMBL" id="LGRX02027463">
    <property type="protein sequence ID" value="KAK3249329.1"/>
    <property type="molecule type" value="Genomic_DNA"/>
</dbReference>
<reference evidence="2 3" key="1">
    <citation type="journal article" date="2015" name="Genome Biol. Evol.">
        <title>Comparative Genomics of a Bacterivorous Green Alga Reveals Evolutionary Causalities and Consequences of Phago-Mixotrophic Mode of Nutrition.</title>
        <authorList>
            <person name="Burns J.A."/>
            <person name="Paasch A."/>
            <person name="Narechania A."/>
            <person name="Kim E."/>
        </authorList>
    </citation>
    <scope>NUCLEOTIDE SEQUENCE [LARGE SCALE GENOMIC DNA]</scope>
    <source>
        <strain evidence="2 3">PLY_AMNH</strain>
    </source>
</reference>
<gene>
    <name evidence="2" type="ORF">CYMTET_41234</name>
</gene>
<accession>A0AAE0C7J6</accession>
<feature type="compositionally biased region" description="Polar residues" evidence="1">
    <location>
        <begin position="194"/>
        <end position="204"/>
    </location>
</feature>
<evidence type="ECO:0000313" key="3">
    <source>
        <dbReference type="Proteomes" id="UP001190700"/>
    </source>
</evidence>